<dbReference type="Pfam" id="PF00990">
    <property type="entry name" value="GGDEF"/>
    <property type="match status" value="1"/>
</dbReference>
<dbReference type="GO" id="GO:1902201">
    <property type="term" value="P:negative regulation of bacterial-type flagellum-dependent cell motility"/>
    <property type="evidence" value="ECO:0007669"/>
    <property type="project" value="TreeGrafter"/>
</dbReference>
<dbReference type="InterPro" id="IPR007892">
    <property type="entry name" value="CHASE4"/>
</dbReference>
<gene>
    <name evidence="6" type="ORF">SG35_008680</name>
</gene>
<comment type="catalytic activity">
    <reaction evidence="3">
        <text>2 GTP = 3',3'-c-di-GMP + 2 diphosphate</text>
        <dbReference type="Rhea" id="RHEA:24898"/>
        <dbReference type="ChEBI" id="CHEBI:33019"/>
        <dbReference type="ChEBI" id="CHEBI:37565"/>
        <dbReference type="ChEBI" id="CHEBI:58805"/>
        <dbReference type="EC" id="2.7.7.65"/>
    </reaction>
</comment>
<reference evidence="6 7" key="2">
    <citation type="journal article" date="2022" name="Mar. Drugs">
        <title>Bioassay-Guided Fractionation Leads to the Detection of Cholic Acid Generated by the Rare Thalassomonas sp.</title>
        <authorList>
            <person name="Pheiffer F."/>
            <person name="Schneider Y.K."/>
            <person name="Hansen E.H."/>
            <person name="Andersen J.H."/>
            <person name="Isaksson J."/>
            <person name="Busche T."/>
            <person name="R C."/>
            <person name="Kalinowski J."/>
            <person name="Zyl L.V."/>
            <person name="Trindade M."/>
        </authorList>
    </citation>
    <scope>NUCLEOTIDE SEQUENCE [LARGE SCALE GENOMIC DNA]</scope>
    <source>
        <strain evidence="6 7">A5K-106</strain>
    </source>
</reference>
<feature type="domain" description="GGDEF" evidence="5">
    <location>
        <begin position="377"/>
        <end position="518"/>
    </location>
</feature>
<evidence type="ECO:0000313" key="6">
    <source>
        <dbReference type="EMBL" id="WDE00687.1"/>
    </source>
</evidence>
<dbReference type="PANTHER" id="PTHR45138">
    <property type="entry name" value="REGULATORY COMPONENTS OF SENSORY TRANSDUCTION SYSTEM"/>
    <property type="match status" value="1"/>
</dbReference>
<reference evidence="6 7" key="1">
    <citation type="journal article" date="2015" name="Genome Announc.">
        <title>Draft Genome Sequences of Marine Isolates of Thalassomonas viridans and Thalassomonas actiniarum.</title>
        <authorList>
            <person name="Olonade I."/>
            <person name="van Zyl L.J."/>
            <person name="Trindade M."/>
        </authorList>
    </citation>
    <scope>NUCLEOTIDE SEQUENCE [LARGE SCALE GENOMIC DNA]</scope>
    <source>
        <strain evidence="6 7">A5K-106</strain>
    </source>
</reference>
<dbReference type="GO" id="GO:0052621">
    <property type="term" value="F:diguanylate cyclase activity"/>
    <property type="evidence" value="ECO:0007669"/>
    <property type="project" value="UniProtKB-EC"/>
</dbReference>
<keyword evidence="7" id="KW-1185">Reference proteome</keyword>
<protein>
    <recommendedName>
        <fullName evidence="2">diguanylate cyclase</fullName>
        <ecNumber evidence="2">2.7.7.65</ecNumber>
    </recommendedName>
</protein>
<dbReference type="SMART" id="SM00267">
    <property type="entry name" value="GGDEF"/>
    <property type="match status" value="1"/>
</dbReference>
<feature type="transmembrane region" description="Helical" evidence="4">
    <location>
        <begin position="268"/>
        <end position="290"/>
    </location>
</feature>
<dbReference type="FunFam" id="3.30.70.270:FF:000001">
    <property type="entry name" value="Diguanylate cyclase domain protein"/>
    <property type="match status" value="1"/>
</dbReference>
<dbReference type="InterPro" id="IPR029787">
    <property type="entry name" value="Nucleotide_cyclase"/>
</dbReference>
<evidence type="ECO:0000256" key="2">
    <source>
        <dbReference type="ARBA" id="ARBA00012528"/>
    </source>
</evidence>
<sequence length="538" mass="62173">MKLKTILSSYLIILIAVLTSALLAYRYFVEIPRFHHATSLLHQRELETLRQAIQREISHFNLLNFDYAVWDSNYQFMRSPNAAFLEENYEDISFATLRYDGIFYLDNQFNIIYEKTLDHISGQPFKLDIFNLQKWPQNKYIYPKKQYHGVPHLSGLLASKHGPIAFSSTQLRNSDLSGENIGIMLIVHKLRKQHFDNIAKFINLQVEAEILPYDYPATAIIDLAQDISEDSHSHRHQRILTDDHKRPVVLLTITHDSSTEMPLIDRQFFFVLILLVIFALSGFVIIRHYFVRHLENTIAYMKKMVLSNELSPIKNHFNIDEFDTATEQFNRLVELAKNQQQLLIELSQADSLTGIANRRAFEEHIQKQWQQMQRTRSPLALIMCDVDHFKQYNDLSGHQEGDLALRQIALVIDTCIHRNHDLVARYGGEEFIIVLSNTNRAGAEHVCKKILAAVKKLAIPHPMAAGKIVSVSIGAAIWEDFSQRPPWHLDYHYLLKQADQALYSAKSAGRDRVIFCRPLTVTSAALNQSRDNNKQKIT</sequence>
<keyword evidence="4" id="KW-0472">Membrane</keyword>
<dbReference type="InterPro" id="IPR000160">
    <property type="entry name" value="GGDEF_dom"/>
</dbReference>
<accession>A0AAF0C2Z6</accession>
<dbReference type="EC" id="2.7.7.65" evidence="2"/>
<name>A0AAF0C2Z6_9GAMM</name>
<dbReference type="InterPro" id="IPR050469">
    <property type="entry name" value="Diguanylate_Cyclase"/>
</dbReference>
<dbReference type="PROSITE" id="PS50887">
    <property type="entry name" value="GGDEF"/>
    <property type="match status" value="1"/>
</dbReference>
<dbReference type="RefSeq" id="WP_044830849.1">
    <property type="nucleotide sequence ID" value="NZ_CP059735.1"/>
</dbReference>
<dbReference type="Proteomes" id="UP000032568">
    <property type="component" value="Chromosome"/>
</dbReference>
<dbReference type="CDD" id="cd01949">
    <property type="entry name" value="GGDEF"/>
    <property type="match status" value="1"/>
</dbReference>
<dbReference type="InterPro" id="IPR043128">
    <property type="entry name" value="Rev_trsase/Diguanyl_cyclase"/>
</dbReference>
<dbReference type="Gene3D" id="3.30.70.270">
    <property type="match status" value="1"/>
</dbReference>
<evidence type="ECO:0000256" key="3">
    <source>
        <dbReference type="ARBA" id="ARBA00034247"/>
    </source>
</evidence>
<dbReference type="Pfam" id="PF05228">
    <property type="entry name" value="CHASE4"/>
    <property type="match status" value="1"/>
</dbReference>
<dbReference type="NCBIfam" id="TIGR00254">
    <property type="entry name" value="GGDEF"/>
    <property type="match status" value="1"/>
</dbReference>
<dbReference type="SUPFAM" id="SSF55073">
    <property type="entry name" value="Nucleotide cyclase"/>
    <property type="match status" value="1"/>
</dbReference>
<organism evidence="6 7">
    <name type="scientific">Thalassomonas actiniarum</name>
    <dbReference type="NCBI Taxonomy" id="485447"/>
    <lineage>
        <taxon>Bacteria</taxon>
        <taxon>Pseudomonadati</taxon>
        <taxon>Pseudomonadota</taxon>
        <taxon>Gammaproteobacteria</taxon>
        <taxon>Alteromonadales</taxon>
        <taxon>Colwelliaceae</taxon>
        <taxon>Thalassomonas</taxon>
    </lineage>
</organism>
<evidence type="ECO:0000313" key="7">
    <source>
        <dbReference type="Proteomes" id="UP000032568"/>
    </source>
</evidence>
<evidence type="ECO:0000256" key="4">
    <source>
        <dbReference type="SAM" id="Phobius"/>
    </source>
</evidence>
<dbReference type="GO" id="GO:0043709">
    <property type="term" value="P:cell adhesion involved in single-species biofilm formation"/>
    <property type="evidence" value="ECO:0007669"/>
    <property type="project" value="TreeGrafter"/>
</dbReference>
<comment type="cofactor">
    <cofactor evidence="1">
        <name>Mg(2+)</name>
        <dbReference type="ChEBI" id="CHEBI:18420"/>
    </cofactor>
</comment>
<dbReference type="AlphaFoldDB" id="A0AAF0C2Z6"/>
<proteinExistence type="predicted"/>
<dbReference type="KEGG" id="tact:SG35_008680"/>
<feature type="transmembrane region" description="Helical" evidence="4">
    <location>
        <begin position="6"/>
        <end position="25"/>
    </location>
</feature>
<evidence type="ECO:0000259" key="5">
    <source>
        <dbReference type="PROSITE" id="PS50887"/>
    </source>
</evidence>
<dbReference type="GO" id="GO:0005886">
    <property type="term" value="C:plasma membrane"/>
    <property type="evidence" value="ECO:0007669"/>
    <property type="project" value="TreeGrafter"/>
</dbReference>
<dbReference type="EMBL" id="CP059735">
    <property type="protein sequence ID" value="WDE00687.1"/>
    <property type="molecule type" value="Genomic_DNA"/>
</dbReference>
<evidence type="ECO:0000256" key="1">
    <source>
        <dbReference type="ARBA" id="ARBA00001946"/>
    </source>
</evidence>
<dbReference type="PANTHER" id="PTHR45138:SF9">
    <property type="entry name" value="DIGUANYLATE CYCLASE DGCM-RELATED"/>
    <property type="match status" value="1"/>
</dbReference>
<keyword evidence="4" id="KW-1133">Transmembrane helix</keyword>
<keyword evidence="4" id="KW-0812">Transmembrane</keyword>